<dbReference type="EMBL" id="KF208724">
    <property type="protein sequence ID" value="AHY81283.1"/>
    <property type="molecule type" value="mRNA"/>
</dbReference>
<dbReference type="InterPro" id="IPR001254">
    <property type="entry name" value="Trypsin_dom"/>
</dbReference>
<dbReference type="InterPro" id="IPR018114">
    <property type="entry name" value="TRYPSIN_HIS"/>
</dbReference>
<dbReference type="SUPFAM" id="SSF50494">
    <property type="entry name" value="Trypsin-like serine proteases"/>
    <property type="match status" value="1"/>
</dbReference>
<reference evidence="5" key="1">
    <citation type="submission" date="2013-06" db="EMBL/GenBank/DDBJ databases">
        <title>Digestome of Lygus lineolaris.</title>
        <authorList>
            <person name="Perera O.P."/>
        </authorList>
    </citation>
    <scope>NUCLEOTIDE SEQUENCE</scope>
</reference>
<dbReference type="InterPro" id="IPR033116">
    <property type="entry name" value="TRYPSIN_SER"/>
</dbReference>
<dbReference type="Pfam" id="PF00089">
    <property type="entry name" value="Trypsin"/>
    <property type="match status" value="1"/>
</dbReference>
<sequence length="550" mass="60848">MGGGLPRPQVKMLQLYLFLASFAAFLVSSDQQQLFKLRDKWVAFIDQLEQKQYDKRWQGNHTWRLVTPYPDSKIKVYCLDFRLSLAGDLESSCSHARVIVDDGVSKKRFCESQHNFHIIGESSKMTIDLLTSEVGGGFLECYAKSVQQPRDYETIDLLSGTGIRGISFPYVKGLDSDKAWKIRTTSDRKISLQCQKRLEGPLDSGVCAKDILTIDAGDGPKVSCDYGPVTMVSKGTEMTMRVETFKGTDSDVDCVVQGISGPNLNEADNIKYVEEDSSEQGVSPGTKRTTCPCGRANRDSGSRIINGTEVNGVSKYPFMVSMQYPGGGHFCGGSIISPIHILTAAHCVSQRALKNRPNPEELSPRVGIHNIYEQAAHGESQKLTVKEVHVPEEWFAVKGSLAADIAILVLETPIKFSKWVGPVCLTPTHPPIINKFIKAMGWGQIENRGYTDVLREAPVQVLDPLLCNKDPREICFKNGVTSTCYGDSGGPYVYVDPETNRYTQVGLVSYGFGQDCSGRFFIGTNTIHWFGWIQKIISATSRGYGVCQKE</sequence>
<evidence type="ECO:0000256" key="2">
    <source>
        <dbReference type="RuleBase" id="RU363034"/>
    </source>
</evidence>
<organism evidence="5">
    <name type="scientific">Lygus lineolaris</name>
    <name type="common">Tarnished plant bug</name>
    <dbReference type="NCBI Taxonomy" id="50650"/>
    <lineage>
        <taxon>Eukaryota</taxon>
        <taxon>Metazoa</taxon>
        <taxon>Ecdysozoa</taxon>
        <taxon>Arthropoda</taxon>
        <taxon>Hexapoda</taxon>
        <taxon>Insecta</taxon>
        <taxon>Pterygota</taxon>
        <taxon>Neoptera</taxon>
        <taxon>Paraneoptera</taxon>
        <taxon>Hemiptera</taxon>
        <taxon>Heteroptera</taxon>
        <taxon>Panheteroptera</taxon>
        <taxon>Cimicomorpha</taxon>
        <taxon>Miridae</taxon>
        <taxon>Mirini</taxon>
        <taxon>Lygus</taxon>
    </lineage>
</organism>
<evidence type="ECO:0000256" key="3">
    <source>
        <dbReference type="SAM" id="SignalP"/>
    </source>
</evidence>
<keyword evidence="2" id="KW-0645">Protease</keyword>
<keyword evidence="1" id="KW-1015">Disulfide bond</keyword>
<keyword evidence="2" id="KW-0378">Hydrolase</keyword>
<dbReference type="AlphaFoldDB" id="A0A184WFX7"/>
<dbReference type="InterPro" id="IPR009003">
    <property type="entry name" value="Peptidase_S1_PA"/>
</dbReference>
<keyword evidence="2" id="KW-0720">Serine protease</keyword>
<feature type="signal peptide" evidence="3">
    <location>
        <begin position="1"/>
        <end position="29"/>
    </location>
</feature>
<feature type="chain" id="PRO_5008247237" evidence="3">
    <location>
        <begin position="30"/>
        <end position="550"/>
    </location>
</feature>
<dbReference type="FunFam" id="2.40.10.10:FF:000068">
    <property type="entry name" value="transmembrane protease serine 2"/>
    <property type="match status" value="1"/>
</dbReference>
<dbReference type="PANTHER" id="PTHR24252">
    <property type="entry name" value="ACROSIN-RELATED"/>
    <property type="match status" value="1"/>
</dbReference>
<dbReference type="PRINTS" id="PR00722">
    <property type="entry name" value="CHYMOTRYPSIN"/>
</dbReference>
<dbReference type="SMART" id="SM00020">
    <property type="entry name" value="Tryp_SPc"/>
    <property type="match status" value="1"/>
</dbReference>
<accession>A0A184WFX7</accession>
<dbReference type="PROSITE" id="PS00135">
    <property type="entry name" value="TRYPSIN_SER"/>
    <property type="match status" value="1"/>
</dbReference>
<feature type="domain" description="Peptidase S1" evidence="4">
    <location>
        <begin position="304"/>
        <end position="538"/>
    </location>
</feature>
<evidence type="ECO:0000256" key="1">
    <source>
        <dbReference type="ARBA" id="ARBA00023157"/>
    </source>
</evidence>
<evidence type="ECO:0000259" key="4">
    <source>
        <dbReference type="PROSITE" id="PS50240"/>
    </source>
</evidence>
<protein>
    <submittedName>
        <fullName evidence="5">Trypsin</fullName>
    </submittedName>
</protein>
<dbReference type="InterPro" id="IPR001314">
    <property type="entry name" value="Peptidase_S1A"/>
</dbReference>
<evidence type="ECO:0000313" key="5">
    <source>
        <dbReference type="EMBL" id="AHY81283.1"/>
    </source>
</evidence>
<dbReference type="PROSITE" id="PS00134">
    <property type="entry name" value="TRYPSIN_HIS"/>
    <property type="match status" value="1"/>
</dbReference>
<dbReference type="InterPro" id="IPR035914">
    <property type="entry name" value="Sperma_CUB_dom_sf"/>
</dbReference>
<dbReference type="PANTHER" id="PTHR24252:SF7">
    <property type="entry name" value="HYALIN"/>
    <property type="match status" value="1"/>
</dbReference>
<dbReference type="PROSITE" id="PS50240">
    <property type="entry name" value="TRYPSIN_DOM"/>
    <property type="match status" value="1"/>
</dbReference>
<keyword evidence="3" id="KW-0732">Signal</keyword>
<dbReference type="CDD" id="cd00190">
    <property type="entry name" value="Tryp_SPc"/>
    <property type="match status" value="1"/>
</dbReference>
<proteinExistence type="evidence at transcript level"/>
<name>A0A184WFX7_LYGLI</name>
<dbReference type="GO" id="GO:0004252">
    <property type="term" value="F:serine-type endopeptidase activity"/>
    <property type="evidence" value="ECO:0007669"/>
    <property type="project" value="InterPro"/>
</dbReference>
<dbReference type="GO" id="GO:0006508">
    <property type="term" value="P:proteolysis"/>
    <property type="evidence" value="ECO:0007669"/>
    <property type="project" value="UniProtKB-KW"/>
</dbReference>
<dbReference type="Gene3D" id="2.40.10.10">
    <property type="entry name" value="Trypsin-like serine proteases"/>
    <property type="match status" value="1"/>
</dbReference>
<dbReference type="InterPro" id="IPR043504">
    <property type="entry name" value="Peptidase_S1_PA_chymotrypsin"/>
</dbReference>
<dbReference type="Gene3D" id="2.60.120.290">
    <property type="entry name" value="Spermadhesin, CUB domain"/>
    <property type="match status" value="1"/>
</dbReference>